<comment type="caution">
    <text evidence="1">The sequence shown here is derived from an EMBL/GenBank/DDBJ whole genome shotgun (WGS) entry which is preliminary data.</text>
</comment>
<reference evidence="1" key="1">
    <citation type="submission" date="2020-12" db="EMBL/GenBank/DDBJ databases">
        <title>Bacterial taxonomy.</title>
        <authorList>
            <person name="Pan X."/>
        </authorList>
    </citation>
    <scope>NUCLEOTIDE SEQUENCE</scope>
    <source>
        <strain evidence="1">KCTC 52957</strain>
    </source>
</reference>
<dbReference type="AlphaFoldDB" id="A0A934IBV2"/>
<dbReference type="InterPro" id="IPR029044">
    <property type="entry name" value="Nucleotide-diphossugar_trans"/>
</dbReference>
<evidence type="ECO:0000313" key="2">
    <source>
        <dbReference type="Proteomes" id="UP000642488"/>
    </source>
</evidence>
<gene>
    <name evidence="1" type="ORF">ILP92_02410</name>
</gene>
<sequence>MWQAYRWRWGRRRLLARALAKRRQLRVVADRTSSIAPGAVLAFLCLRNEAQRLPYLLQHYRGLGVDHFLVVDNGSDDGSDALLSGEPDISLWRTDASYRLARFGLDWVTWLQIRHGHGHWCLTVDADELLVYPFWQTRPLPALCHELARRGRSSMAALMLDLYPKGRVGDTPYRAGDDPLDRIDWFDAGNYTIRRQPGQDSLWVQGGPRARCFFADAPRRAPTLNKLPLVFWNRRHVYLNSTHAALPPRLNRAYDDDGGEQLSGALLHTKFLDQIVTRSGEERLRGEHFANSALYDRYYEALTENPTLWTPQSTRYRGWRHLEALGLMSRGGWI</sequence>
<accession>A0A934IBV2</accession>
<dbReference type="Gene3D" id="3.90.550.10">
    <property type="entry name" value="Spore Coat Polysaccharide Biosynthesis Protein SpsA, Chain A"/>
    <property type="match status" value="1"/>
</dbReference>
<evidence type="ECO:0000313" key="1">
    <source>
        <dbReference type="EMBL" id="MBJ3761602.1"/>
    </source>
</evidence>
<dbReference type="SUPFAM" id="SSF53448">
    <property type="entry name" value="Nucleotide-diphospho-sugar transferases"/>
    <property type="match status" value="1"/>
</dbReference>
<protein>
    <submittedName>
        <fullName evidence="1">Glycosyltransferase family 2 protein</fullName>
    </submittedName>
</protein>
<proteinExistence type="predicted"/>
<keyword evidence="2" id="KW-1185">Reference proteome</keyword>
<dbReference type="Proteomes" id="UP000642488">
    <property type="component" value="Unassembled WGS sequence"/>
</dbReference>
<organism evidence="1 2">
    <name type="scientific">Palleronia pontilimi</name>
    <dbReference type="NCBI Taxonomy" id="1964209"/>
    <lineage>
        <taxon>Bacteria</taxon>
        <taxon>Pseudomonadati</taxon>
        <taxon>Pseudomonadota</taxon>
        <taxon>Alphaproteobacteria</taxon>
        <taxon>Rhodobacterales</taxon>
        <taxon>Roseobacteraceae</taxon>
        <taxon>Palleronia</taxon>
    </lineage>
</organism>
<dbReference type="EMBL" id="JAEKPD010000001">
    <property type="protein sequence ID" value="MBJ3761602.1"/>
    <property type="molecule type" value="Genomic_DNA"/>
</dbReference>
<name>A0A934IBV2_9RHOB</name>
<dbReference type="Pfam" id="PF13704">
    <property type="entry name" value="Glyco_tranf_2_4"/>
    <property type="match status" value="1"/>
</dbReference>